<keyword evidence="5" id="KW-1185">Reference proteome</keyword>
<evidence type="ECO:0000259" key="3">
    <source>
        <dbReference type="Pfam" id="PF05368"/>
    </source>
</evidence>
<evidence type="ECO:0000313" key="5">
    <source>
        <dbReference type="Proteomes" id="UP001174694"/>
    </source>
</evidence>
<sequence>MSPKTIAVVGVTGQQGGAVATHFHTLGWKVRGLTRSPSSTKAVALAARLPGIQIVQADAEDTASLKAAFRGAHVVYAMTDYWASYFGHPPELDAVKDDGRAVGEWAAAVEIRQGKNLADAAAQVLAEDGVLERYIWSTLPPVSKESGGKYTYSFYFDAKDVIKQYILAQQPALAAKASFLVLAIYTNIIALTAQMLGGVQFDPEGRVIQPTLSGVDAQHHFVDITDTGKFVEALVNAPPGKSLLGFDEEMSFADLASVMSAVTGVPVVALPVTIEQLEASGGGLGKMMGNTASFSAEFAYGAANLLAPKDVDPNIKLVTVKGALKKENWTPFVDLVKKSREALQAAASK</sequence>
<evidence type="ECO:0000256" key="2">
    <source>
        <dbReference type="ARBA" id="ARBA00022857"/>
    </source>
</evidence>
<dbReference type="Proteomes" id="UP001174694">
    <property type="component" value="Unassembled WGS sequence"/>
</dbReference>
<gene>
    <name evidence="4" type="ORF">NKR23_g7733</name>
</gene>
<evidence type="ECO:0000313" key="4">
    <source>
        <dbReference type="EMBL" id="KAJ9141709.1"/>
    </source>
</evidence>
<evidence type="ECO:0000256" key="1">
    <source>
        <dbReference type="ARBA" id="ARBA00006328"/>
    </source>
</evidence>
<dbReference type="EMBL" id="JANBVO010000025">
    <property type="protein sequence ID" value="KAJ9141709.1"/>
    <property type="molecule type" value="Genomic_DNA"/>
</dbReference>
<dbReference type="InterPro" id="IPR051164">
    <property type="entry name" value="NmrA-like_oxidored"/>
</dbReference>
<reference evidence="4" key="1">
    <citation type="submission" date="2022-07" db="EMBL/GenBank/DDBJ databases">
        <title>Fungi with potential for degradation of polypropylene.</title>
        <authorList>
            <person name="Gostincar C."/>
        </authorList>
    </citation>
    <scope>NUCLEOTIDE SEQUENCE</scope>
    <source>
        <strain evidence="4">EXF-13308</strain>
    </source>
</reference>
<keyword evidence="2" id="KW-0521">NADP</keyword>
<dbReference type="AlphaFoldDB" id="A0AA38RKP8"/>
<dbReference type="PANTHER" id="PTHR42748:SF26">
    <property type="entry name" value="NMRA-LIKE DOMAIN-CONTAINING PROTEIN"/>
    <property type="match status" value="1"/>
</dbReference>
<protein>
    <recommendedName>
        <fullName evidence="3">NmrA-like domain-containing protein</fullName>
    </recommendedName>
</protein>
<dbReference type="PANTHER" id="PTHR42748">
    <property type="entry name" value="NITROGEN METABOLITE REPRESSION PROTEIN NMRA FAMILY MEMBER"/>
    <property type="match status" value="1"/>
</dbReference>
<dbReference type="GO" id="GO:0005634">
    <property type="term" value="C:nucleus"/>
    <property type="evidence" value="ECO:0007669"/>
    <property type="project" value="TreeGrafter"/>
</dbReference>
<dbReference type="Gene3D" id="3.40.50.720">
    <property type="entry name" value="NAD(P)-binding Rossmann-like Domain"/>
    <property type="match status" value="1"/>
</dbReference>
<proteinExistence type="inferred from homology"/>
<dbReference type="Pfam" id="PF05368">
    <property type="entry name" value="NmrA"/>
    <property type="match status" value="1"/>
</dbReference>
<accession>A0AA38RKP8</accession>
<dbReference type="InterPro" id="IPR008030">
    <property type="entry name" value="NmrA-like"/>
</dbReference>
<feature type="domain" description="NmrA-like" evidence="3">
    <location>
        <begin position="4"/>
        <end position="302"/>
    </location>
</feature>
<dbReference type="Gene3D" id="3.90.25.10">
    <property type="entry name" value="UDP-galactose 4-epimerase, domain 1"/>
    <property type="match status" value="1"/>
</dbReference>
<organism evidence="4 5">
    <name type="scientific">Pleurostoma richardsiae</name>
    <dbReference type="NCBI Taxonomy" id="41990"/>
    <lineage>
        <taxon>Eukaryota</taxon>
        <taxon>Fungi</taxon>
        <taxon>Dikarya</taxon>
        <taxon>Ascomycota</taxon>
        <taxon>Pezizomycotina</taxon>
        <taxon>Sordariomycetes</taxon>
        <taxon>Sordariomycetidae</taxon>
        <taxon>Calosphaeriales</taxon>
        <taxon>Pleurostomataceae</taxon>
        <taxon>Pleurostoma</taxon>
    </lineage>
</organism>
<dbReference type="SUPFAM" id="SSF51735">
    <property type="entry name" value="NAD(P)-binding Rossmann-fold domains"/>
    <property type="match status" value="1"/>
</dbReference>
<comment type="similarity">
    <text evidence="1">Belongs to the NmrA-type oxidoreductase family.</text>
</comment>
<name>A0AA38RKP8_9PEZI</name>
<comment type="caution">
    <text evidence="4">The sequence shown here is derived from an EMBL/GenBank/DDBJ whole genome shotgun (WGS) entry which is preliminary data.</text>
</comment>
<dbReference type="InterPro" id="IPR036291">
    <property type="entry name" value="NAD(P)-bd_dom_sf"/>
</dbReference>